<dbReference type="InterPro" id="IPR045851">
    <property type="entry name" value="AMP-bd_C_sf"/>
</dbReference>
<organism evidence="6 7">
    <name type="scientific">Teredinibacter turnerae (strain ATCC 39867 / T7901)</name>
    <dbReference type="NCBI Taxonomy" id="377629"/>
    <lineage>
        <taxon>Bacteria</taxon>
        <taxon>Pseudomonadati</taxon>
        <taxon>Pseudomonadota</taxon>
        <taxon>Gammaproteobacteria</taxon>
        <taxon>Cellvibrionales</taxon>
        <taxon>Cellvibrionaceae</taxon>
        <taxon>Teredinibacter</taxon>
    </lineage>
</organism>
<dbReference type="InterPro" id="IPR010071">
    <property type="entry name" value="AA_adenyl_dom"/>
</dbReference>
<dbReference type="FunFam" id="3.30.559.10:FF:000012">
    <property type="entry name" value="Non-ribosomal peptide synthetase"/>
    <property type="match status" value="1"/>
</dbReference>
<dbReference type="CDD" id="cd05930">
    <property type="entry name" value="A_NRPS"/>
    <property type="match status" value="2"/>
</dbReference>
<dbReference type="Gene3D" id="3.30.559.10">
    <property type="entry name" value="Chloramphenicol acetyltransferase-like domain"/>
    <property type="match status" value="5"/>
</dbReference>
<dbReference type="GO" id="GO:0044550">
    <property type="term" value="P:secondary metabolite biosynthetic process"/>
    <property type="evidence" value="ECO:0007669"/>
    <property type="project" value="TreeGrafter"/>
</dbReference>
<dbReference type="InterPro" id="IPR042099">
    <property type="entry name" value="ANL_N_sf"/>
</dbReference>
<dbReference type="GO" id="GO:0043041">
    <property type="term" value="P:amino acid activation for nonribosomal peptide biosynthetic process"/>
    <property type="evidence" value="ECO:0007669"/>
    <property type="project" value="TreeGrafter"/>
</dbReference>
<dbReference type="InterPro" id="IPR020806">
    <property type="entry name" value="PKS_PP-bd"/>
</dbReference>
<dbReference type="InterPro" id="IPR023213">
    <property type="entry name" value="CAT-like_dom_sf"/>
</dbReference>
<accession>C5BN80</accession>
<dbReference type="SUPFAM" id="SSF52777">
    <property type="entry name" value="CoA-dependent acyltransferases"/>
    <property type="match status" value="10"/>
</dbReference>
<dbReference type="Gene3D" id="2.30.38.10">
    <property type="entry name" value="Luciferase, Domain 3"/>
    <property type="match status" value="2"/>
</dbReference>
<dbReference type="InterPro" id="IPR025110">
    <property type="entry name" value="AMP-bd_C"/>
</dbReference>
<dbReference type="CDD" id="cd19531">
    <property type="entry name" value="LCL_NRPS-like"/>
    <property type="match status" value="2"/>
</dbReference>
<dbReference type="Gene3D" id="3.40.50.980">
    <property type="match status" value="4"/>
</dbReference>
<dbReference type="InterPro" id="IPR036736">
    <property type="entry name" value="ACP-like_sf"/>
</dbReference>
<keyword evidence="3" id="KW-0597">Phosphoprotein</keyword>
<dbReference type="SUPFAM" id="SSF56801">
    <property type="entry name" value="Acetyl-CoA synthetase-like"/>
    <property type="match status" value="4"/>
</dbReference>
<dbReference type="FunFam" id="3.40.50.12780:FF:000012">
    <property type="entry name" value="Non-ribosomal peptide synthetase"/>
    <property type="match status" value="1"/>
</dbReference>
<dbReference type="InterPro" id="IPR006162">
    <property type="entry name" value="Ppantetheine_attach_site"/>
</dbReference>
<dbReference type="NCBIfam" id="TIGR01720">
    <property type="entry name" value="NRPS-para261"/>
    <property type="match status" value="1"/>
</dbReference>
<proteinExistence type="predicted"/>
<evidence type="ECO:0000256" key="3">
    <source>
        <dbReference type="ARBA" id="ARBA00022553"/>
    </source>
</evidence>
<feature type="domain" description="Carrier" evidence="5">
    <location>
        <begin position="2488"/>
        <end position="2564"/>
    </location>
</feature>
<dbReference type="FunFam" id="3.30.559.30:FF:000001">
    <property type="entry name" value="Non-ribosomal peptide synthetase"/>
    <property type="match status" value="1"/>
</dbReference>
<dbReference type="Pfam" id="PF00550">
    <property type="entry name" value="PP-binding"/>
    <property type="match status" value="4"/>
</dbReference>
<dbReference type="InterPro" id="IPR000873">
    <property type="entry name" value="AMP-dep_synth/lig_dom"/>
</dbReference>
<evidence type="ECO:0000256" key="2">
    <source>
        <dbReference type="ARBA" id="ARBA00022450"/>
    </source>
</evidence>
<dbReference type="HOGENOM" id="CLU_000022_0_13_6"/>
<dbReference type="InterPro" id="IPR001242">
    <property type="entry name" value="Condensation_dom"/>
</dbReference>
<dbReference type="Gene3D" id="1.10.1200.10">
    <property type="entry name" value="ACP-like"/>
    <property type="match status" value="4"/>
</dbReference>
<dbReference type="KEGG" id="ttu:TERTU_2860"/>
<keyword evidence="2" id="KW-0596">Phosphopantetheine</keyword>
<comment type="cofactor">
    <cofactor evidence="1">
        <name>pantetheine 4'-phosphate</name>
        <dbReference type="ChEBI" id="CHEBI:47942"/>
    </cofactor>
</comment>
<evidence type="ECO:0000256" key="1">
    <source>
        <dbReference type="ARBA" id="ARBA00001957"/>
    </source>
</evidence>
<dbReference type="SUPFAM" id="SSF47336">
    <property type="entry name" value="ACP-like"/>
    <property type="match status" value="4"/>
</dbReference>
<feature type="domain" description="Carrier" evidence="5">
    <location>
        <begin position="4337"/>
        <end position="4412"/>
    </location>
</feature>
<dbReference type="STRING" id="377629.TERTU_2860"/>
<dbReference type="PANTHER" id="PTHR45527">
    <property type="entry name" value="NONRIBOSOMAL PEPTIDE SYNTHETASE"/>
    <property type="match status" value="1"/>
</dbReference>
<dbReference type="SMART" id="SM00823">
    <property type="entry name" value="PKS_PP"/>
    <property type="match status" value="4"/>
</dbReference>
<dbReference type="InterPro" id="IPR020845">
    <property type="entry name" value="AMP-binding_CS"/>
</dbReference>
<dbReference type="PROSITE" id="PS50075">
    <property type="entry name" value="CARRIER"/>
    <property type="match status" value="4"/>
</dbReference>
<dbReference type="eggNOG" id="COG1020">
    <property type="taxonomic scope" value="Bacteria"/>
</dbReference>
<dbReference type="Pfam" id="PF13193">
    <property type="entry name" value="AMP-binding_C"/>
    <property type="match status" value="2"/>
</dbReference>
<evidence type="ECO:0000256" key="4">
    <source>
        <dbReference type="ARBA" id="ARBA00022737"/>
    </source>
</evidence>
<dbReference type="NCBIfam" id="NF003417">
    <property type="entry name" value="PRK04813.1"/>
    <property type="match status" value="4"/>
</dbReference>
<dbReference type="FunFam" id="3.30.300.30:FF:000015">
    <property type="entry name" value="Nonribosomal peptide synthase SidD"/>
    <property type="match status" value="2"/>
</dbReference>
<protein>
    <submittedName>
        <fullName evidence="6">Non-ribosomal peptide synthetase</fullName>
    </submittedName>
</protein>
<dbReference type="InterPro" id="IPR010060">
    <property type="entry name" value="NRPS_synth"/>
</dbReference>
<dbReference type="Gene3D" id="3.30.559.30">
    <property type="entry name" value="Nonribosomal peptide synthetase, condensation domain"/>
    <property type="match status" value="5"/>
</dbReference>
<reference evidence="6 7" key="1">
    <citation type="journal article" date="2009" name="PLoS ONE">
        <title>The complete genome of Teredinibacter turnerae T7901: an intracellular endosymbiont of marine wood-boring bivalves (shipworms).</title>
        <authorList>
            <person name="Yang J.C."/>
            <person name="Madupu R."/>
            <person name="Durkin A.S."/>
            <person name="Ekborg N.A."/>
            <person name="Pedamallu C.S."/>
            <person name="Hostetler J.B."/>
            <person name="Radune D."/>
            <person name="Toms B.S."/>
            <person name="Henrissat B."/>
            <person name="Coutinho P.M."/>
            <person name="Schwarz S."/>
            <person name="Field L."/>
            <person name="Trindade-Silva A.E."/>
            <person name="Soares C.A.G."/>
            <person name="Elshahawi S."/>
            <person name="Hanora A."/>
            <person name="Schmidt E.W."/>
            <person name="Haygood M.G."/>
            <person name="Posfai J."/>
            <person name="Benner J."/>
            <person name="Madinger C."/>
            <person name="Nove J."/>
            <person name="Anton B."/>
            <person name="Chaudhary K."/>
            <person name="Foster J."/>
            <person name="Holman A."/>
            <person name="Kumar S."/>
            <person name="Lessard P.A."/>
            <person name="Luyten Y.A."/>
            <person name="Slatko B."/>
            <person name="Wood N."/>
            <person name="Wu B."/>
            <person name="Teplitski M."/>
            <person name="Mougous J.D."/>
            <person name="Ward N."/>
            <person name="Eisen J.A."/>
            <person name="Badger J.H."/>
            <person name="Distel D.L."/>
        </authorList>
    </citation>
    <scope>NUCLEOTIDE SEQUENCE [LARGE SCALE GENOMIC DNA]</scope>
    <source>
        <strain evidence="7">ATCC 39867 / T7901</strain>
    </source>
</reference>
<evidence type="ECO:0000313" key="6">
    <source>
        <dbReference type="EMBL" id="ACS34819.1"/>
    </source>
</evidence>
<evidence type="ECO:0000259" key="5">
    <source>
        <dbReference type="PROSITE" id="PS50075"/>
    </source>
</evidence>
<dbReference type="Gene3D" id="3.40.50.12780">
    <property type="entry name" value="N-terminal domain of ligase-like"/>
    <property type="match status" value="1"/>
</dbReference>
<dbReference type="FunFam" id="3.40.50.980:FF:000001">
    <property type="entry name" value="Non-ribosomal peptide synthetase"/>
    <property type="match status" value="1"/>
</dbReference>
<feature type="domain" description="Carrier" evidence="5">
    <location>
        <begin position="3261"/>
        <end position="3336"/>
    </location>
</feature>
<gene>
    <name evidence="6" type="ordered locus">TERTU_2860</name>
</gene>
<dbReference type="PROSITE" id="PS00455">
    <property type="entry name" value="AMP_BINDING"/>
    <property type="match status" value="3"/>
</dbReference>
<dbReference type="GO" id="GO:0031177">
    <property type="term" value="F:phosphopantetheine binding"/>
    <property type="evidence" value="ECO:0007669"/>
    <property type="project" value="InterPro"/>
</dbReference>
<evidence type="ECO:0000313" key="7">
    <source>
        <dbReference type="Proteomes" id="UP000009080"/>
    </source>
</evidence>
<dbReference type="EMBL" id="CP001614">
    <property type="protein sequence ID" value="ACS34819.1"/>
    <property type="molecule type" value="Genomic_DNA"/>
</dbReference>
<dbReference type="Pfam" id="PF00501">
    <property type="entry name" value="AMP-binding"/>
    <property type="match status" value="3"/>
</dbReference>
<dbReference type="PANTHER" id="PTHR45527:SF1">
    <property type="entry name" value="FATTY ACID SYNTHASE"/>
    <property type="match status" value="1"/>
</dbReference>
<dbReference type="NCBIfam" id="TIGR01733">
    <property type="entry name" value="AA-adenyl-dom"/>
    <property type="match status" value="3"/>
</dbReference>
<sequence length="4434" mass="495964">MGGCFLVKTDRFPLTLSQIDIYFNQLHNPDNPLYNVGGYIRLPAVDRIRLSEAHASLVRSHDAFGVRIYPDIDGVSQYISEVRTHKLQFLDLSAESNSIEAAQNYVNDFFETPMPFTESELFRAWLLKIAEDEYWYVGLAHHLCMDGFGFANWAKELGLLYDNEQNELRQPISIKELVLDDISYMEGARCKKDKEYWSAKKIDRKEDYFPIKPVVVDNKSIRSGRITKRLDIQQVAQVQNLAEKLNVGIHVIYLSLFAIYLGRMYGLREVIIGIPVHNRRGFAQKNMLGVMANITPLKVVVELSQPFDSFVKYVSDLQKRDYRHQRYPMGHISRDSGVGHDIGGLYKSVFNYLALDSELNIGGSDCELVYCPHNHEKNPLMFTLWRYAAGDVFVHLDYNHQYLSSAEIENLWACLEQASISVSANDALPLSEIEFLNAESLSILKKYSIAPKIPCNTFLEIQQSFDYWAKSTPREIAVKSKGEHLTYEQLGIQSDMLASQLYELGLKDNEAVGICLSRDLTLPVAILAVLKAGAAYVALDPAYPIDRLKYIVNDASIRFVISRPSISVVYQLGVDTILNPDDLDSKPARSGDKDPAATYHLERSYKANNLAYILYTSGSTGYPKGVLIEHKSVIALLEWVKSAFSQNELRDVLCSTSINFDLFVFEFWAALGTGNQLTLVDNLFDILEFTNLTPTLINTVPSAIAAVVEKTMLMETVATVNIAGEPLKRSLVNTLFERSRASRILNLYGPSEDTTYSTFAVFENKLEVEPTIGKPIANGEAFVIDNGGQLCPVGVTGELFLSGTGLARGYLNKPDLNYEKFVDVALLGQSRRCYKTGDLARWNSDGQLEFLGRVDHQVKIRGYRIELGDIDSVLQRSDLVSDIVTVAVDEASKLVTYFVPRSKVDSDYAIDAELRKLVEQYLPAYMMPAFFFRLNSLPLTPNGKIDRKALPAVDLSSSLGSTGEKPRTSRENLIASSWSKVLGIPLDTVDIDKDFFEAGGDSIIALQFVAKCKESGLQINLQDIFRRKTIRKLAALATKKQAFESAASLPSEGEQQLLPIQSLLFRDEVHSIRSFNHYVTLKIDVPVTLAKIKRIVNLLIGMHDVFRLDFVNDDKGWSSRYLPTEEIDVDSHIAFYQITPPLAGGDKRQRIAKVIKEQNRAVDLLRKNLFKFVLIDDARHSYLSIICHHLIVDGVSWRILTSDIEQILQNNELNDIVKNYQISTYQSWAELLWGDKSSAIFLAEKPYWISQLDSAIVRMHCAQPGRSTKHLSTRKHRWRMPLEQASSVFAVVFERFRCEAHHLLLAAILLSLHRWSSQSAFCVGLESHGRNSLLDNEYEPSTIVGWFTSFHKHVLRLPDCCQYEDVLLYTKEVLRKIPNGGIGYGVLTEIIKDEEFRILDAETPVDLLFNYLGRMDQAFARSTEISLDADLSGYYVDPQRNRDCLLGFNGMIAGGELFFDIDYSSEEFSEQDVKCIADEFSNVLFEFGSLGLAKDLPRYSPSDFPAARVNQTQLDYWVEEYGNISDIYPATKTQKGMLYHSSVDAGAYITQIVLRFSKDLHPALFKNAWNDIVKKYAVFRTRFSVDYLNQIVLLEDDVCWEEVCDRSNSIAADTILHRDKKSIEDGSITPLVRFTLVQKGDCWEFFWTFHHAILDGWSVALVLSDLYLFYRDYKNERVPKLTEKYSYKNIILWLNARSTADSVAYWKKQLNQFEHPSTFSFEKPIRTTSTAAISDEVSIRLNAEQGMVLAKFAKSAKVSLSSVYKAAWSILLARLGGDMCVSFGETHSGRNISIEGAESVVGLLLNTVPVIVDVQLSSSLESFLRCVHEDSLIRQEHSHLPLIDIMSCSPKPGTALFDTVIVFENYPLDELLFEKNNELNILDFKAYESTHYGLTVQIYPGDSPEICLKFNSSRYDALRMSQLLRYFVSLLRVFPNAVDQSIGDIRYLEDELYQKILNTWGRGYSLNLISAEKLDTHIYRLFEKHAETQPTLPALVMGDTQVSYATLNARANQVAHALIYQGIVPGQRVGLCAERSPDMIIGLLGVLKAGGAYVPLDPQYPVQRLQFMCEDADLSAVICQRQLADHPALKPYNIIFVDEPAYASTYPESNPNVPVQAEGPAYIIYTSGSTGTPKGALLAHRGLTNLALQLRGQLNVGPQSRVLQFASISFDAATFEWTLALCSGAQLHLVSAEAAATPALLDQAVASAQITHALLPPILLPLLDRQAWASVTCLLIGGDTCPQVLADTWSDGRTLYNAYGPSEATVICTLGQYRAGQAELHIGRPLGLCQVYVLDERGHPVPEGVEGELYVGGVGVAMGYVNRPELTAQRFVEPAVLDYLDERLRSPLYRTGDRVKWLADGNLAYLGRVDNQVKIRGFRVEPSEVANHLIAADFIDDAAVTVEGEGLNKHLACYVVPNRIAMSEWVLSEAKHSFVQNVKVELAHAFPEYMIPTHYAVLDCIPISPNGKLDRKALPEADVLPANDVFEAPETEIELEIAALWSQLLEIDGDIDRNTSFFEIGGNSLSAAQIVGLINQNLRVVISIKQFFEHPTIKLLGEQVCGSRPSISQPISLVDRTQPLKLSPAQQRLWLVDRISGGSPQYNIGASLELSGVIDIAALEHSFRTIIQRHEVLRTVYQSNAVAQQISISQRDMQPAYQCIRQDFEYRMGVTDLRGKNTSAEEISVKTRIKQQLEQPFDLTDDLVVRTHFIWLEERFGILVFTVHHIAADGWSINILAQEFTQLYSNYVSGRVIELESLDIQYADYAHWQASEYENADSLDYWLHTIQGVPPIHSLPVTKVFGATGTSAATYQQTIPKESLLLLERLSERENITLFTILQTIFALTLARFAGVNDIVVGAPVANRERAELSRLVGFFVNTVVLRNKINIDLSFIELLHNSRDMVVNALDHQQVSFDKIVEVLNPERVNTHAPLVQVIFALQEDYGKHLSMPGIDISINEYRNSLAKYDLILNVQRKSDILVASWEYRTDIFSKDLVERLGGYFSNLIGALSADIYAPIKSCILFQPSEPTGYELDDGFYPGEALASLLRQCSNLLWLADESHYPVPEGAYGEVIIDGRVNSCGHAHLLANATNKLSVFTLPSDKTKQGYATGLIGRISEQGKLVLLCHKSSYVLMRGVRTCLDTLEECYTNDTPAVSARYIFTESRPQPDSHQAPSEGHGVIPIVCIELVDSVASDGFSEDKNLALQELLLEIHQTVSRKLSPHCLPEGYVVGAWPDIHTEVHLDDPVNGSIIWLEQLKSFPPQNTTEIQLAEIWCDLLCCQIPGRNSHFFALGGNSLTLVRLEFAILEGFSVAVSIGELFSHPTLSEQARLIHEKEQLAALPQIARLPQNVPAPLSYAQQRLWFLDKMDGQSAQYNMPLALRIAGKLDSAALQFALQQVIERHEVLRTSYHSNSQGDPILHLRDSIAFTLRLEDVSLRESGEREAAVKAYIDADARRPFDLSRDLMLRGALIKVGEDDHVLSLAVHHIAADGWSVGLILDEFVALYQDAVEGRSPSLAPLKIQYSDFAHWQRELLADEKYLAPQLDYWKSRLHGAPPVHGLPLDKPRPEVATFNGAVHHQQLGRQLKEQLNALCLASDSTLFMVLDAAFAVLLSRFSRESDIVIGTPIANRSHSDISELIGFFVNTLVLRHTIDLGQSFRDFLADVRTLALEAYEHQHVPFEMLVESLDVTRSSRHSPVFQIMFVLQNAESGDLTLPGLSITPLEQAHTVAKFDLTLSIKETAQGLSVAWEYNTDLFGPDTIAQLANSFDMLLQHVVANPDESVSRLNLVSESHAFKLLEQWSNNGIRFSHQEDNAAFTSVYSRFSDVVISCPTAIAIIDNGRTTSYRELDDLASVTASRIRQRELQHKSRIGVFCDRSVDMVAGILAILKSNATYVPLLPDLPDARLEFIAKDADLDLVVIDKNNAERALALFNNTLLINDARVQPNDTLDEGRVLPALTKQANDGLAYIIYTSGSTGVPKGVGITHDNLSSYIEYAIETYNPKKYTSVVSTSISFDATVTSLLVPLFSGGTIELVSDQGNHELENLAALIQRADTPLLLKLTPAHLHALEALLDGFSSEIPHLLVVGGEQLYSKTLIFWRKHILVTSTFVNEYGPTEATVGCSTFFVAGDADLALLPLAVPIGKPIDSARLYVLDSELKLLPAGAIGELYIVGKGVSPGYVNRAELTSERFINIRLSDGNPQRAYRTGDLVRWGADGNLQYQGRIDEQVKIRGYRIELGEVETVLRAMEIVDDAAVVARDEPSRLVAFVEPKSTDDKSTKNTEILKRLRALLPSYMVPDIVVLMEHLPLTANGKVDRIFLRQMEVEFASEVAYEAPHTEIEIMLCELCCELLSIKNIGIHDNFFALGGNSLLAIKLIARVNDQFQVSINVSDIFRLQTVYELAEWVDGEKKLNQALLETEETTIEGEEAWEI</sequence>
<dbReference type="Pfam" id="PF00668">
    <property type="entry name" value="Condensation"/>
    <property type="match status" value="5"/>
</dbReference>
<dbReference type="GO" id="GO:0005737">
    <property type="term" value="C:cytoplasm"/>
    <property type="evidence" value="ECO:0007669"/>
    <property type="project" value="TreeGrafter"/>
</dbReference>
<dbReference type="GO" id="GO:0003824">
    <property type="term" value="F:catalytic activity"/>
    <property type="evidence" value="ECO:0007669"/>
    <property type="project" value="InterPro"/>
</dbReference>
<dbReference type="Gene3D" id="3.30.300.30">
    <property type="match status" value="3"/>
</dbReference>
<dbReference type="FunFam" id="1.10.1200.10:FF:000005">
    <property type="entry name" value="Nonribosomal peptide synthetase 1"/>
    <property type="match status" value="1"/>
</dbReference>
<keyword evidence="7" id="KW-1185">Reference proteome</keyword>
<dbReference type="InterPro" id="IPR009081">
    <property type="entry name" value="PP-bd_ACP"/>
</dbReference>
<dbReference type="Proteomes" id="UP000009080">
    <property type="component" value="Chromosome"/>
</dbReference>
<keyword evidence="4" id="KW-0677">Repeat</keyword>
<feature type="domain" description="Carrier" evidence="5">
    <location>
        <begin position="965"/>
        <end position="1041"/>
    </location>
</feature>
<name>C5BN80_TERTT</name>
<dbReference type="PROSITE" id="PS00012">
    <property type="entry name" value="PHOSPHOPANTETHEINE"/>
    <property type="match status" value="2"/>
</dbReference>